<dbReference type="PATRIC" id="fig|1260221.3.peg.428"/>
<dbReference type="InterPro" id="IPR014133">
    <property type="entry name" value="Cry_DASH"/>
</dbReference>
<keyword evidence="3 6" id="KW-0285">Flavoprotein</keyword>
<dbReference type="GO" id="GO:0000719">
    <property type="term" value="P:photoreactive repair"/>
    <property type="evidence" value="ECO:0007669"/>
    <property type="project" value="TreeGrafter"/>
</dbReference>
<dbReference type="Pfam" id="PF03441">
    <property type="entry name" value="FAD_binding_7"/>
    <property type="match status" value="1"/>
</dbReference>
<dbReference type="KEGG" id="vni:VIBNI_A0453"/>
<dbReference type="Pfam" id="PF00875">
    <property type="entry name" value="DNA_photolyase"/>
    <property type="match status" value="1"/>
</dbReference>
<keyword evidence="10" id="KW-1185">Reference proteome</keyword>
<comment type="function">
    <text evidence="7">May have a photoreceptor function.</text>
</comment>
<gene>
    <name evidence="9" type="primary">cry1</name>
    <name evidence="9" type="ORF">VIBNI_A0453</name>
</gene>
<dbReference type="InterPro" id="IPR036155">
    <property type="entry name" value="Crypto/Photolyase_N_sf"/>
</dbReference>
<evidence type="ECO:0000259" key="8">
    <source>
        <dbReference type="PROSITE" id="PS51645"/>
    </source>
</evidence>
<evidence type="ECO:0000256" key="7">
    <source>
        <dbReference type="RuleBase" id="RU367151"/>
    </source>
</evidence>
<accession>U4K1X0</accession>
<evidence type="ECO:0000256" key="6">
    <source>
        <dbReference type="PIRSR" id="PIRSR602081-1"/>
    </source>
</evidence>
<comment type="cofactor">
    <cofactor evidence="6 7">
        <name>FAD</name>
        <dbReference type="ChEBI" id="CHEBI:57692"/>
    </cofactor>
    <text evidence="6 7">Binds 1 FAD per subunit.</text>
</comment>
<dbReference type="RefSeq" id="WP_022549769.1">
    <property type="nucleotide sequence ID" value="NC_022528.1"/>
</dbReference>
<comment type="similarity">
    <text evidence="1 7">Belongs to the DNA photolyase class-1 family.</text>
</comment>
<evidence type="ECO:0000256" key="5">
    <source>
        <dbReference type="ARBA" id="ARBA00022991"/>
    </source>
</evidence>
<dbReference type="Gene3D" id="1.25.40.80">
    <property type="match status" value="1"/>
</dbReference>
<evidence type="ECO:0000256" key="1">
    <source>
        <dbReference type="ARBA" id="ARBA00005862"/>
    </source>
</evidence>
<evidence type="ECO:0000313" key="10">
    <source>
        <dbReference type="Proteomes" id="UP000016895"/>
    </source>
</evidence>
<keyword evidence="5 7" id="KW-0157">Chromophore</keyword>
<dbReference type="SUPFAM" id="SSF48173">
    <property type="entry name" value="Cryptochrome/photolyase FAD-binding domain"/>
    <property type="match status" value="1"/>
</dbReference>
<dbReference type="GO" id="GO:0003913">
    <property type="term" value="F:DNA photolyase activity"/>
    <property type="evidence" value="ECO:0007669"/>
    <property type="project" value="InterPro"/>
</dbReference>
<dbReference type="GO" id="GO:0071949">
    <property type="term" value="F:FAD binding"/>
    <property type="evidence" value="ECO:0007669"/>
    <property type="project" value="TreeGrafter"/>
</dbReference>
<dbReference type="Proteomes" id="UP000016895">
    <property type="component" value="Chromosome 1"/>
</dbReference>
<feature type="binding site" evidence="6">
    <location>
        <begin position="371"/>
        <end position="373"/>
    </location>
    <ligand>
        <name>FAD</name>
        <dbReference type="ChEBI" id="CHEBI:57692"/>
    </ligand>
</feature>
<dbReference type="PANTHER" id="PTHR11455:SF22">
    <property type="entry name" value="CRYPTOCHROME DASH"/>
    <property type="match status" value="1"/>
</dbReference>
<organism evidence="9 10">
    <name type="scientific">Vibrio nigripulchritudo</name>
    <dbReference type="NCBI Taxonomy" id="28173"/>
    <lineage>
        <taxon>Bacteria</taxon>
        <taxon>Pseudomonadati</taxon>
        <taxon>Pseudomonadota</taxon>
        <taxon>Gammaproteobacteria</taxon>
        <taxon>Vibrionales</taxon>
        <taxon>Vibrionaceae</taxon>
        <taxon>Vibrio</taxon>
    </lineage>
</organism>
<dbReference type="PANTHER" id="PTHR11455">
    <property type="entry name" value="CRYPTOCHROME"/>
    <property type="match status" value="1"/>
</dbReference>
<proteinExistence type="inferred from homology"/>
<dbReference type="eggNOG" id="COG0415">
    <property type="taxonomic scope" value="Bacteria"/>
</dbReference>
<dbReference type="InterPro" id="IPR002081">
    <property type="entry name" value="Cryptochrome/DNA_photolyase_1"/>
</dbReference>
<dbReference type="InterPro" id="IPR006050">
    <property type="entry name" value="DNA_photolyase_N"/>
</dbReference>
<feature type="binding site" evidence="6">
    <location>
        <position position="221"/>
    </location>
    <ligand>
        <name>FAD</name>
        <dbReference type="ChEBI" id="CHEBI:57692"/>
    </ligand>
</feature>
<dbReference type="InterPro" id="IPR036134">
    <property type="entry name" value="Crypto/Photolyase_FAD-like_sf"/>
</dbReference>
<dbReference type="OrthoDB" id="9772484at2"/>
<protein>
    <recommendedName>
        <fullName evidence="2 7">Cryptochrome DASH</fullName>
    </recommendedName>
</protein>
<dbReference type="InterPro" id="IPR014729">
    <property type="entry name" value="Rossmann-like_a/b/a_fold"/>
</dbReference>
<evidence type="ECO:0000313" key="9">
    <source>
        <dbReference type="EMBL" id="CCO56644.1"/>
    </source>
</evidence>
<dbReference type="GO" id="GO:0003677">
    <property type="term" value="F:DNA binding"/>
    <property type="evidence" value="ECO:0007669"/>
    <property type="project" value="TreeGrafter"/>
</dbReference>
<name>U4K1X0_9VIBR</name>
<dbReference type="STRING" id="28173.VIBNI_A0453"/>
<keyword evidence="4 6" id="KW-0274">FAD</keyword>
<dbReference type="PRINTS" id="PR00147">
    <property type="entry name" value="DNAPHOTLYASE"/>
</dbReference>
<dbReference type="EMBL" id="FO203526">
    <property type="protein sequence ID" value="CCO56644.1"/>
    <property type="molecule type" value="Genomic_DNA"/>
</dbReference>
<dbReference type="AlphaFoldDB" id="U4K1X0"/>
<dbReference type="Gene3D" id="3.40.50.620">
    <property type="entry name" value="HUPs"/>
    <property type="match status" value="1"/>
</dbReference>
<feature type="domain" description="Photolyase/cryptochrome alpha/beta" evidence="8">
    <location>
        <begin position="2"/>
        <end position="133"/>
    </location>
</feature>
<dbReference type="InterPro" id="IPR005101">
    <property type="entry name" value="Cryptochr/Photolyase_FAD-bd"/>
</dbReference>
<dbReference type="SUPFAM" id="SSF52425">
    <property type="entry name" value="Cryptochrome/photolyase, N-terminal domain"/>
    <property type="match status" value="1"/>
</dbReference>
<reference evidence="9 10" key="1">
    <citation type="journal article" date="2013" name="ISME J.">
        <title>Comparative genomics of pathogenic lineages of Vibrio nigripulchritudo identifies virulence-associated traits.</title>
        <authorList>
            <person name="Goudenege D."/>
            <person name="Labreuche Y."/>
            <person name="Krin E."/>
            <person name="Ansquer D."/>
            <person name="Mangenot S."/>
            <person name="Calteau A."/>
            <person name="Medigue C."/>
            <person name="Mazel D."/>
            <person name="Polz M.F."/>
            <person name="Le Roux F."/>
        </authorList>
    </citation>
    <scope>NUCLEOTIDE SEQUENCE [LARGE SCALE GENOMIC DNA]</scope>
    <source>
        <strain evidence="10">SnF1</strain>
    </source>
</reference>
<comment type="cofactor">
    <cofactor evidence="7">
        <name>(6R)-5,10-methylene-5,6,7,8-tetrahydrofolate</name>
        <dbReference type="ChEBI" id="CHEBI:15636"/>
    </cofactor>
    <text evidence="7">Binds 1 5,10-methenyltetrahydrofolate (MTHF) per subunit.</text>
</comment>
<dbReference type="Gene3D" id="1.10.579.10">
    <property type="entry name" value="DNA Cyclobutane Dipyrimidine Photolyase, subunit A, domain 3"/>
    <property type="match status" value="1"/>
</dbReference>
<evidence type="ECO:0000256" key="4">
    <source>
        <dbReference type="ARBA" id="ARBA00022827"/>
    </source>
</evidence>
<evidence type="ECO:0000256" key="2">
    <source>
        <dbReference type="ARBA" id="ARBA00017881"/>
    </source>
</evidence>
<dbReference type="NCBIfam" id="TIGR02765">
    <property type="entry name" value="crypto_DASH"/>
    <property type="match status" value="1"/>
</dbReference>
<dbReference type="PROSITE" id="PS51645">
    <property type="entry name" value="PHR_CRY_ALPHA_BETA"/>
    <property type="match status" value="1"/>
</dbReference>
<evidence type="ECO:0000256" key="3">
    <source>
        <dbReference type="ARBA" id="ARBA00022630"/>
    </source>
</evidence>
<sequence>MSNAVYWFTNDLRIEDNPALIRALQTENTLHCLYCLDPHSLKPGRYSTKPIGEKRLSFLLQSLAELDDTLRAFGQHLHVYLENPDDLFCRLYQQYSVRRVHHSVNAGLYEKAFFSRVSQRPDVVLNASHSHTLFDPETLPFDLCDLPETFSKFRKLVEKEKRRLVAPMLPPTSWPEPLCDNGSEWKTQLETNTGSEAFSGGCKSALRHLDSYFSTDNASHYKETRNALDDWSSSTKFSPWLANGSLSPNRVLWLLKQYESTSGANDSTYWIEFELLWREYFQWYAHKHGAHLFRFEGIRGRKPLTTFYPSRFKQWCQGETPYPIVNACMKQLNDTGYMSNRGRQLVASCLVHELQLDWRYGAAYFEQQLVDYDVASNWGNWQYLAGIGADPRGNRQFNLEKQTLMYDPNREFIHRWNGEAGTELSGESVDYVDWPIMPSVNEKA</sequence>
<feature type="binding site" evidence="6">
    <location>
        <begin position="234"/>
        <end position="238"/>
    </location>
    <ligand>
        <name>FAD</name>
        <dbReference type="ChEBI" id="CHEBI:57692"/>
    </ligand>
</feature>